<organism evidence="1 2">
    <name type="scientific">Zarea fungicola</name>
    <dbReference type="NCBI Taxonomy" id="93591"/>
    <lineage>
        <taxon>Eukaryota</taxon>
        <taxon>Fungi</taxon>
        <taxon>Dikarya</taxon>
        <taxon>Ascomycota</taxon>
        <taxon>Pezizomycotina</taxon>
        <taxon>Sordariomycetes</taxon>
        <taxon>Hypocreomycetidae</taxon>
        <taxon>Hypocreales</taxon>
        <taxon>Cordycipitaceae</taxon>
        <taxon>Zarea</taxon>
    </lineage>
</organism>
<protein>
    <submittedName>
        <fullName evidence="1">Uncharacterized protein</fullName>
    </submittedName>
</protein>
<reference evidence="1" key="1">
    <citation type="submission" date="2022-08" db="EMBL/GenBank/DDBJ databases">
        <title>Genome Sequence of Lecanicillium fungicola.</title>
        <authorList>
            <person name="Buettner E."/>
        </authorList>
    </citation>
    <scope>NUCLEOTIDE SEQUENCE</scope>
    <source>
        <strain evidence="1">Babe33</strain>
    </source>
</reference>
<name>A0ACC1MP53_9HYPO</name>
<sequence length="1066" mass="117679">MPPVRFNSDLADAQKTSIHGVSDVRRGHDSGTILFTYQHAQLDDTAAIQMIAHDEDAYPKNVEFLIIADVDPTGGELASWLDGVSSKRKWSNITEAIQAISAVLAAGIEKRDSNSSQNEDDEGLSWDDQSEFGGLDAMDISSPTATDQPELNEVNSDLSSHWDGQTLAELRLSLKKAQASGMTVGIYPLRGTNLPQVISLSAPVAALGLTAGVLEAWGLKESDNLVLLVRMSYLPSLSEFLKLSNGQKTLSFRFGKCRGEKPSLASVQSAYGDPRISFDNNGNERGTGPSDTELPFELIHMSNSLDRLLNSNFMNLLLFRRTQQLSWEMAQCYLSQLERKLAGAPVLAEMTFDISGTPVNQVPLQTLQPPLSQDNALDSPDEFSLPLVAMQLALHRVANCTRYCMVCNARLFHNVQALKPYICDNPLCLFQYLSLGLGSSIEHEIINAPYVVDMLVSFLYTALAGSTVRELPDGLQIKTAYIDDESANQVYATATADMEAMTLTNLDLPIAPGDEPDKYKLLEGHRVIIIHREPRKFPLTNDRVVKSWCRLISCIGREWKFERFHHVEELSRLPSDGGSPPEESLSGQPGKGLYNVRVYGYWQNIDELDELEKRRSALLTILDGLPSILEMHQYLTLQSGRRLSTWGRMNASELSVLNWTVASNRSMIIQDDAVPSGELQEDHIPAWTKVAFSHSGSDQWMQFRFVQGSPVSEQAFEKAVAELEQTTNTPTIFAWHGSRQKNWHSIVRTGLDFSTTENGRSCGNGVYFSSDMNTSLGYCGGVGRLPPGTPVRAVTIWAKSQLQMSSAIAICELINRPDEYICKKPHFVVDVLDWIQCRYLLVNVNPTSEARLFPFHTTRANQTPGYVPQDDEFPLLAGAPKERVHIPITALPHSRRQAQQSAAQDSAEFPARLPILPTEDQSSSIPPSQGMMDAHSAAEEGGNAMHAPDASMQHDSSTPEPQQEQLTYAVDDVEFYLGAHVGDDGGSYSTGMKRLNSSTSESSFVSQHSHKRARTMSDASVAARQPISEEPQSNGSAFDPRRLQMDSLRILSAPSWAGTSTRAARR</sequence>
<proteinExistence type="predicted"/>
<evidence type="ECO:0000313" key="2">
    <source>
        <dbReference type="Proteomes" id="UP001143910"/>
    </source>
</evidence>
<evidence type="ECO:0000313" key="1">
    <source>
        <dbReference type="EMBL" id="KAJ2968447.1"/>
    </source>
</evidence>
<keyword evidence="2" id="KW-1185">Reference proteome</keyword>
<accession>A0ACC1MP53</accession>
<dbReference type="EMBL" id="JANJQO010001995">
    <property type="protein sequence ID" value="KAJ2968447.1"/>
    <property type="molecule type" value="Genomic_DNA"/>
</dbReference>
<comment type="caution">
    <text evidence="1">The sequence shown here is derived from an EMBL/GenBank/DDBJ whole genome shotgun (WGS) entry which is preliminary data.</text>
</comment>
<gene>
    <name evidence="1" type="ORF">NQ176_g9176</name>
</gene>
<dbReference type="Proteomes" id="UP001143910">
    <property type="component" value="Unassembled WGS sequence"/>
</dbReference>